<sequence length="241" mass="27918">MFSSVKDAFGLYKRNILRVLLIGITIFLPIQILYTILVNYISMPFYYFNIPLWPSFFQSVFMLMSVFIMLIPIISMAAQDIKMKKVKTGKLYIDTVKYAFFVYLISIPVSIFTSIGFLLLIVPGIILLIFLLGIPFVKVIEDESFKMVIKKSVLFGKENFLVICGFLLLFAAVDFVVTYALSFLAIVFTGQMAITNWVIMVFNMLFLPLFIFTMTKQYLNWNGEADVIHEEEYMKQLEQYS</sequence>
<proteinExistence type="predicted"/>
<feature type="transmembrane region" description="Helical" evidence="1">
    <location>
        <begin position="160"/>
        <end position="188"/>
    </location>
</feature>
<dbReference type="Proteomes" id="UP001519293">
    <property type="component" value="Unassembled WGS sequence"/>
</dbReference>
<comment type="caution">
    <text evidence="2">The sequence shown here is derived from an EMBL/GenBank/DDBJ whole genome shotgun (WGS) entry which is preliminary data.</text>
</comment>
<accession>A0ABS4RHF6</accession>
<evidence type="ECO:0000256" key="1">
    <source>
        <dbReference type="SAM" id="Phobius"/>
    </source>
</evidence>
<feature type="transmembrane region" description="Helical" evidence="1">
    <location>
        <begin position="56"/>
        <end position="79"/>
    </location>
</feature>
<keyword evidence="1" id="KW-0812">Transmembrane</keyword>
<evidence type="ECO:0000313" key="2">
    <source>
        <dbReference type="EMBL" id="MBP2241754.1"/>
    </source>
</evidence>
<organism evidence="2 3">
    <name type="scientific">Cytobacillus eiseniae</name>
    <dbReference type="NCBI Taxonomy" id="762947"/>
    <lineage>
        <taxon>Bacteria</taxon>
        <taxon>Bacillati</taxon>
        <taxon>Bacillota</taxon>
        <taxon>Bacilli</taxon>
        <taxon>Bacillales</taxon>
        <taxon>Bacillaceae</taxon>
        <taxon>Cytobacillus</taxon>
    </lineage>
</organism>
<keyword evidence="3" id="KW-1185">Reference proteome</keyword>
<gene>
    <name evidence="2" type="ORF">J2Z40_002326</name>
</gene>
<keyword evidence="1" id="KW-1133">Transmembrane helix</keyword>
<feature type="transmembrane region" description="Helical" evidence="1">
    <location>
        <begin position="16"/>
        <end position="36"/>
    </location>
</feature>
<keyword evidence="1" id="KW-0472">Membrane</keyword>
<protein>
    <submittedName>
        <fullName evidence="2">Magnesium-transporting ATPase (P-type)</fullName>
    </submittedName>
</protein>
<feature type="transmembrane region" description="Helical" evidence="1">
    <location>
        <begin position="194"/>
        <end position="212"/>
    </location>
</feature>
<evidence type="ECO:0000313" key="3">
    <source>
        <dbReference type="Proteomes" id="UP001519293"/>
    </source>
</evidence>
<dbReference type="RefSeq" id="WP_066400571.1">
    <property type="nucleotide sequence ID" value="NZ_JAGIKZ010000012.1"/>
</dbReference>
<feature type="transmembrane region" description="Helical" evidence="1">
    <location>
        <begin position="91"/>
        <end position="111"/>
    </location>
</feature>
<dbReference type="EMBL" id="JAGIKZ010000012">
    <property type="protein sequence ID" value="MBP2241754.1"/>
    <property type="molecule type" value="Genomic_DNA"/>
</dbReference>
<reference evidence="2 3" key="1">
    <citation type="submission" date="2021-03" db="EMBL/GenBank/DDBJ databases">
        <title>Genomic Encyclopedia of Type Strains, Phase IV (KMG-IV): sequencing the most valuable type-strain genomes for metagenomic binning, comparative biology and taxonomic classification.</title>
        <authorList>
            <person name="Goeker M."/>
        </authorList>
    </citation>
    <scope>NUCLEOTIDE SEQUENCE [LARGE SCALE GENOMIC DNA]</scope>
    <source>
        <strain evidence="2 3">DSM 26675</strain>
    </source>
</reference>
<name>A0ABS4RHF6_9BACI</name>
<feature type="transmembrane region" description="Helical" evidence="1">
    <location>
        <begin position="117"/>
        <end position="140"/>
    </location>
</feature>